<keyword evidence="2" id="KW-0167">Capsid protein</keyword>
<accession>A0ABV6KEB0</accession>
<gene>
    <name evidence="2" type="primary">gerQ</name>
    <name evidence="2" type="ORF">ACFFHM_14430</name>
</gene>
<feature type="compositionally biased region" description="Low complexity" evidence="1">
    <location>
        <begin position="22"/>
        <end position="33"/>
    </location>
</feature>
<keyword evidence="2" id="KW-0946">Virion</keyword>
<dbReference type="NCBIfam" id="TIGR02728">
    <property type="entry name" value="spore_gerQ"/>
    <property type="match status" value="1"/>
</dbReference>
<dbReference type="Proteomes" id="UP001589838">
    <property type="component" value="Unassembled WGS sequence"/>
</dbReference>
<comment type="caution">
    <text evidence="2">The sequence shown here is derived from an EMBL/GenBank/DDBJ whole genome shotgun (WGS) entry which is preliminary data.</text>
</comment>
<proteinExistence type="predicted"/>
<sequence>MYQQPWYPQSQAATGYDGYGQQGYPQQQPTAQPSGQLPYMSSQTYQFQPPGFAQQQQPFPGAPGQGPGMLPIEQSYIENILRLNRGKVGTFYFTYENNPEWNARIYRGRVEEAGRDHIILSDPETGQFFLLLMVNFDYATFDEELEYDYPFDGIAPLAQYSPRPNGS</sequence>
<name>A0ABV6KEB0_9BACI</name>
<feature type="compositionally biased region" description="Polar residues" evidence="1">
    <location>
        <begin position="1"/>
        <end position="10"/>
    </location>
</feature>
<dbReference type="InterPro" id="IPR014099">
    <property type="entry name" value="Spore_coat_GerQ"/>
</dbReference>
<protein>
    <submittedName>
        <fullName evidence="2">Spore coat protein GerQ</fullName>
    </submittedName>
</protein>
<dbReference type="EMBL" id="JBHLUX010000036">
    <property type="protein sequence ID" value="MFC0471656.1"/>
    <property type="molecule type" value="Genomic_DNA"/>
</dbReference>
<evidence type="ECO:0000256" key="1">
    <source>
        <dbReference type="SAM" id="MobiDB-lite"/>
    </source>
</evidence>
<dbReference type="PIRSF" id="PIRSF038931">
    <property type="entry name" value="GerQ"/>
    <property type="match status" value="1"/>
</dbReference>
<feature type="region of interest" description="Disordered" evidence="1">
    <location>
        <begin position="1"/>
        <end position="37"/>
    </location>
</feature>
<dbReference type="RefSeq" id="WP_335961691.1">
    <property type="nucleotide sequence ID" value="NZ_JAXBLX010000019.1"/>
</dbReference>
<dbReference type="Pfam" id="PF09671">
    <property type="entry name" value="Spore_GerQ"/>
    <property type="match status" value="1"/>
</dbReference>
<organism evidence="2 3">
    <name type="scientific">Halalkalibacter kiskunsagensis</name>
    <dbReference type="NCBI Taxonomy" id="1548599"/>
    <lineage>
        <taxon>Bacteria</taxon>
        <taxon>Bacillati</taxon>
        <taxon>Bacillota</taxon>
        <taxon>Bacilli</taxon>
        <taxon>Bacillales</taxon>
        <taxon>Bacillaceae</taxon>
        <taxon>Halalkalibacter</taxon>
    </lineage>
</organism>
<evidence type="ECO:0000313" key="3">
    <source>
        <dbReference type="Proteomes" id="UP001589838"/>
    </source>
</evidence>
<reference evidence="2 3" key="1">
    <citation type="submission" date="2024-09" db="EMBL/GenBank/DDBJ databases">
        <authorList>
            <person name="Sun Q."/>
            <person name="Mori K."/>
        </authorList>
    </citation>
    <scope>NUCLEOTIDE SEQUENCE [LARGE SCALE GENOMIC DNA]</scope>
    <source>
        <strain evidence="2 3">NCAIM B.02610</strain>
    </source>
</reference>
<evidence type="ECO:0000313" key="2">
    <source>
        <dbReference type="EMBL" id="MFC0471656.1"/>
    </source>
</evidence>
<keyword evidence="3" id="KW-1185">Reference proteome</keyword>